<dbReference type="PATRIC" id="fig|537010.4.peg.745"/>
<comment type="caution">
    <text evidence="2">The sequence shown here is derived from an EMBL/GenBank/DDBJ whole genome shotgun (WGS) entry which is preliminary data.</text>
</comment>
<dbReference type="HOGENOM" id="CLU_1029450_0_0_9"/>
<dbReference type="PANTHER" id="PTHR43433:SF5">
    <property type="entry name" value="AB HYDROLASE-1 DOMAIN-CONTAINING PROTEIN"/>
    <property type="match status" value="1"/>
</dbReference>
<dbReference type="AlphaFoldDB" id="G9XIN6"/>
<dbReference type="InterPro" id="IPR029058">
    <property type="entry name" value="AB_hydrolase_fold"/>
</dbReference>
<accession>G9XIN6</accession>
<dbReference type="InterPro" id="IPR050471">
    <property type="entry name" value="AB_hydrolase"/>
</dbReference>
<dbReference type="PANTHER" id="PTHR43433">
    <property type="entry name" value="HYDROLASE, ALPHA/BETA FOLD FAMILY PROTEIN"/>
    <property type="match status" value="1"/>
</dbReference>
<keyword evidence="2" id="KW-0378">Hydrolase</keyword>
<evidence type="ECO:0000259" key="1">
    <source>
        <dbReference type="Pfam" id="PF00561"/>
    </source>
</evidence>
<gene>
    <name evidence="2" type="ORF">HMPREF0322_00812</name>
</gene>
<dbReference type="Proteomes" id="UP000004416">
    <property type="component" value="Unassembled WGS sequence"/>
</dbReference>
<dbReference type="PRINTS" id="PR00111">
    <property type="entry name" value="ABHYDROLASE"/>
</dbReference>
<protein>
    <submittedName>
        <fullName evidence="2">Hydrolase, alpha/beta domain protein</fullName>
    </submittedName>
</protein>
<organism evidence="2 3">
    <name type="scientific">Desulfitobacterium hafniense DP7</name>
    <dbReference type="NCBI Taxonomy" id="537010"/>
    <lineage>
        <taxon>Bacteria</taxon>
        <taxon>Bacillati</taxon>
        <taxon>Bacillota</taxon>
        <taxon>Clostridia</taxon>
        <taxon>Eubacteriales</taxon>
        <taxon>Desulfitobacteriaceae</taxon>
        <taxon>Desulfitobacterium</taxon>
    </lineage>
</organism>
<dbReference type="RefSeq" id="WP_005809305.1">
    <property type="nucleotide sequence ID" value="NZ_JH414450.1"/>
</dbReference>
<dbReference type="Gene3D" id="3.40.50.1820">
    <property type="entry name" value="alpha/beta hydrolase"/>
    <property type="match status" value="1"/>
</dbReference>
<evidence type="ECO:0000313" key="2">
    <source>
        <dbReference type="EMBL" id="EHL08500.1"/>
    </source>
</evidence>
<reference evidence="2 3" key="1">
    <citation type="submission" date="2011-08" db="EMBL/GenBank/DDBJ databases">
        <authorList>
            <person name="Weinstock G."/>
            <person name="Sodergren E."/>
            <person name="Clifton S."/>
            <person name="Fulton L."/>
            <person name="Fulton B."/>
            <person name="Courtney L."/>
            <person name="Fronick C."/>
            <person name="Harrison M."/>
            <person name="Strong C."/>
            <person name="Farmer C."/>
            <person name="Delahaunty K."/>
            <person name="Markovic C."/>
            <person name="Hall O."/>
            <person name="Minx P."/>
            <person name="Tomlinson C."/>
            <person name="Mitreva M."/>
            <person name="Hou S."/>
            <person name="Chen J."/>
            <person name="Wollam A."/>
            <person name="Pepin K.H."/>
            <person name="Johnson M."/>
            <person name="Bhonagiri V."/>
            <person name="Zhang X."/>
            <person name="Suruliraj S."/>
            <person name="Warren W."/>
            <person name="Chinwalla A."/>
            <person name="Mardis E.R."/>
            <person name="Wilson R.K."/>
        </authorList>
    </citation>
    <scope>NUCLEOTIDE SEQUENCE [LARGE SCALE GENOMIC DNA]</scope>
    <source>
        <strain evidence="2 3">DP7</strain>
    </source>
</reference>
<dbReference type="InterPro" id="IPR000073">
    <property type="entry name" value="AB_hydrolase_1"/>
</dbReference>
<dbReference type="Pfam" id="PF00561">
    <property type="entry name" value="Abhydrolase_1"/>
    <property type="match status" value="1"/>
</dbReference>
<sequence length="270" mass="30739">MKSGHGTLTYGGFSIHYALYGKGSPLLCLHGLNLDGRMFAGKNMKELFPDRMIVALDLPGYGRSDFIPGAGVLEISKLIDQLADKLELNQFELCGFCLGGIFALDYAIRNPDRLSRLYLIETMIYLPWWMTLCNTSVFHILYRGFSRNRLCLALLEMVPALKGLRKMQSLKLTSRLWNNRVNSFYINMMKEYQKIDHLQRSKAVSCETMLIFSDQSFKMIRKTNYGLQAALRHSTLYRLPAGGHFSPVSGLTFPICRGGREEQSILKNSR</sequence>
<evidence type="ECO:0000313" key="3">
    <source>
        <dbReference type="Proteomes" id="UP000004416"/>
    </source>
</evidence>
<dbReference type="EMBL" id="AFZX01000020">
    <property type="protein sequence ID" value="EHL08500.1"/>
    <property type="molecule type" value="Genomic_DNA"/>
</dbReference>
<name>G9XIN6_DESHA</name>
<dbReference type="SUPFAM" id="SSF53474">
    <property type="entry name" value="alpha/beta-Hydrolases"/>
    <property type="match status" value="1"/>
</dbReference>
<proteinExistence type="predicted"/>
<feature type="domain" description="AB hydrolase-1" evidence="1">
    <location>
        <begin position="25"/>
        <end position="247"/>
    </location>
</feature>
<dbReference type="GO" id="GO:0016787">
    <property type="term" value="F:hydrolase activity"/>
    <property type="evidence" value="ECO:0007669"/>
    <property type="project" value="UniProtKB-KW"/>
</dbReference>